<gene>
    <name evidence="6" type="ORF">N801_19650</name>
</gene>
<keyword evidence="4" id="KW-0804">Transcription</keyword>
<evidence type="ECO:0000256" key="2">
    <source>
        <dbReference type="ARBA" id="ARBA00022777"/>
    </source>
</evidence>
<dbReference type="OrthoDB" id="4935162at2"/>
<keyword evidence="2" id="KW-0418">Kinase</keyword>
<evidence type="ECO:0000259" key="5">
    <source>
        <dbReference type="PROSITE" id="PS50921"/>
    </source>
</evidence>
<keyword evidence="3" id="KW-0805">Transcription regulation</keyword>
<organism evidence="6 7">
    <name type="scientific">Knoellia aerolata DSM 18566</name>
    <dbReference type="NCBI Taxonomy" id="1385519"/>
    <lineage>
        <taxon>Bacteria</taxon>
        <taxon>Bacillati</taxon>
        <taxon>Actinomycetota</taxon>
        <taxon>Actinomycetes</taxon>
        <taxon>Micrococcales</taxon>
        <taxon>Intrasporangiaceae</taxon>
        <taxon>Knoellia</taxon>
    </lineage>
</organism>
<reference evidence="6 7" key="1">
    <citation type="submission" date="2013-08" db="EMBL/GenBank/DDBJ databases">
        <title>The genome sequence of Knoellia aerolata.</title>
        <authorList>
            <person name="Zhu W."/>
            <person name="Wang G."/>
        </authorList>
    </citation>
    <scope>NUCLEOTIDE SEQUENCE [LARGE SCALE GENOMIC DNA]</scope>
    <source>
        <strain evidence="6 7">DSM 18566</strain>
    </source>
</reference>
<comment type="caution">
    <text evidence="6">The sequence shown here is derived from an EMBL/GenBank/DDBJ whole genome shotgun (WGS) entry which is preliminary data.</text>
</comment>
<evidence type="ECO:0000256" key="1">
    <source>
        <dbReference type="ARBA" id="ARBA00022679"/>
    </source>
</evidence>
<dbReference type="Gene3D" id="1.10.10.10">
    <property type="entry name" value="Winged helix-like DNA-binding domain superfamily/Winged helix DNA-binding domain"/>
    <property type="match status" value="1"/>
</dbReference>
<dbReference type="InterPro" id="IPR003018">
    <property type="entry name" value="GAF"/>
</dbReference>
<dbReference type="STRING" id="1385519.N801_19650"/>
<protein>
    <recommendedName>
        <fullName evidence="5">ANTAR domain-containing protein</fullName>
    </recommendedName>
</protein>
<dbReference type="SUPFAM" id="SSF52172">
    <property type="entry name" value="CheY-like"/>
    <property type="match status" value="1"/>
</dbReference>
<dbReference type="InterPro" id="IPR029016">
    <property type="entry name" value="GAF-like_dom_sf"/>
</dbReference>
<evidence type="ECO:0000256" key="4">
    <source>
        <dbReference type="ARBA" id="ARBA00023163"/>
    </source>
</evidence>
<evidence type="ECO:0000313" key="6">
    <source>
        <dbReference type="EMBL" id="KGN39655.1"/>
    </source>
</evidence>
<accession>A0A0A0JQC1</accession>
<dbReference type="InterPro" id="IPR036388">
    <property type="entry name" value="WH-like_DNA-bd_sf"/>
</dbReference>
<dbReference type="SUPFAM" id="SSF55781">
    <property type="entry name" value="GAF domain-like"/>
    <property type="match status" value="1"/>
</dbReference>
<dbReference type="InterPro" id="IPR012074">
    <property type="entry name" value="GAF_ANTAR"/>
</dbReference>
<evidence type="ECO:0000313" key="7">
    <source>
        <dbReference type="Proteomes" id="UP000030013"/>
    </source>
</evidence>
<evidence type="ECO:0000256" key="3">
    <source>
        <dbReference type="ARBA" id="ARBA00023015"/>
    </source>
</evidence>
<dbReference type="Pfam" id="PF03861">
    <property type="entry name" value="ANTAR"/>
    <property type="match status" value="1"/>
</dbReference>
<dbReference type="RefSeq" id="WP_052113264.1">
    <property type="nucleotide sequence ID" value="NZ_AVPL01000081.1"/>
</dbReference>
<dbReference type="GO" id="GO:0016301">
    <property type="term" value="F:kinase activity"/>
    <property type="evidence" value="ECO:0007669"/>
    <property type="project" value="UniProtKB-KW"/>
</dbReference>
<keyword evidence="1" id="KW-0808">Transferase</keyword>
<dbReference type="PROSITE" id="PS50921">
    <property type="entry name" value="ANTAR"/>
    <property type="match status" value="1"/>
</dbReference>
<dbReference type="InterPro" id="IPR011006">
    <property type="entry name" value="CheY-like_superfamily"/>
</dbReference>
<dbReference type="AlphaFoldDB" id="A0A0A0JQC1"/>
<dbReference type="SMART" id="SM01012">
    <property type="entry name" value="ANTAR"/>
    <property type="match status" value="1"/>
</dbReference>
<dbReference type="EMBL" id="AVPL01000081">
    <property type="protein sequence ID" value="KGN39655.1"/>
    <property type="molecule type" value="Genomic_DNA"/>
</dbReference>
<keyword evidence="7" id="KW-1185">Reference proteome</keyword>
<dbReference type="Proteomes" id="UP000030013">
    <property type="component" value="Unassembled WGS sequence"/>
</dbReference>
<feature type="domain" description="ANTAR" evidence="5">
    <location>
        <begin position="161"/>
        <end position="222"/>
    </location>
</feature>
<name>A0A0A0JQC1_9MICO</name>
<dbReference type="GO" id="GO:0003723">
    <property type="term" value="F:RNA binding"/>
    <property type="evidence" value="ECO:0007669"/>
    <property type="project" value="InterPro"/>
</dbReference>
<dbReference type="Gene3D" id="3.30.450.40">
    <property type="match status" value="1"/>
</dbReference>
<dbReference type="InterPro" id="IPR005561">
    <property type="entry name" value="ANTAR"/>
</dbReference>
<dbReference type="eggNOG" id="COG2203">
    <property type="taxonomic scope" value="Bacteria"/>
</dbReference>
<dbReference type="Pfam" id="PF13185">
    <property type="entry name" value="GAF_2"/>
    <property type="match status" value="1"/>
</dbReference>
<dbReference type="PIRSF" id="PIRSF036625">
    <property type="entry name" value="GAF_ANTAR"/>
    <property type="match status" value="1"/>
</dbReference>
<sequence length="240" mass="25607">MSRELIHHLSELVLALSHGEEPVTPEMVVKAGASAVPHGHHAGVTLLRAGRAPVTLAASDDLASAVDDLQYALGEGPCLEAATGPAVVMSDDIGTDDRWPSFGPRCVEAVGVRSMLSLRLPVGGVDHAAINYYSTEVAAFTDDDVTVASVLVPLAALAVEADLREHDRENLMKALQSSRQISTAVGILMSTHRLPHAEAFELLRRASMDLNAKLREVAEEVNLTGELPVKRVNATSETRR</sequence>
<proteinExistence type="predicted"/>